<proteinExistence type="predicted"/>
<protein>
    <recommendedName>
        <fullName evidence="1">diguanylate cyclase</fullName>
        <ecNumber evidence="1">2.7.7.65</ecNumber>
    </recommendedName>
</protein>
<comment type="catalytic activity">
    <reaction evidence="2">
        <text>2 GTP = 3',3'-c-di-GMP + 2 diphosphate</text>
        <dbReference type="Rhea" id="RHEA:24898"/>
        <dbReference type="ChEBI" id="CHEBI:33019"/>
        <dbReference type="ChEBI" id="CHEBI:37565"/>
        <dbReference type="ChEBI" id="CHEBI:58805"/>
        <dbReference type="EC" id="2.7.7.65"/>
    </reaction>
</comment>
<dbReference type="Proteomes" id="UP000250928">
    <property type="component" value="Unassembled WGS sequence"/>
</dbReference>
<evidence type="ECO:0000256" key="2">
    <source>
        <dbReference type="ARBA" id="ARBA00034247"/>
    </source>
</evidence>
<dbReference type="PANTHER" id="PTHR45138">
    <property type="entry name" value="REGULATORY COMPONENTS OF SENSORY TRANSDUCTION SYSTEM"/>
    <property type="match status" value="1"/>
</dbReference>
<organism evidence="4 5">
    <name type="scientific">Candidatus Sedimenticola endophacoides</name>
    <dbReference type="NCBI Taxonomy" id="2548426"/>
    <lineage>
        <taxon>Bacteria</taxon>
        <taxon>Pseudomonadati</taxon>
        <taxon>Pseudomonadota</taxon>
        <taxon>Gammaproteobacteria</taxon>
        <taxon>Chromatiales</taxon>
        <taxon>Sedimenticolaceae</taxon>
        <taxon>Sedimenticola</taxon>
    </lineage>
</organism>
<dbReference type="EMBL" id="PQCO01000085">
    <property type="protein sequence ID" value="PUE05353.1"/>
    <property type="molecule type" value="Genomic_DNA"/>
</dbReference>
<dbReference type="InterPro" id="IPR029787">
    <property type="entry name" value="Nucleotide_cyclase"/>
</dbReference>
<dbReference type="InterPro" id="IPR043128">
    <property type="entry name" value="Rev_trsase/Diguanyl_cyclase"/>
</dbReference>
<comment type="caution">
    <text evidence="4">The sequence shown here is derived from an EMBL/GenBank/DDBJ whole genome shotgun (WGS) entry which is preliminary data.</text>
</comment>
<dbReference type="GO" id="GO:1902201">
    <property type="term" value="P:negative regulation of bacterial-type flagellum-dependent cell motility"/>
    <property type="evidence" value="ECO:0007669"/>
    <property type="project" value="TreeGrafter"/>
</dbReference>
<dbReference type="InterPro" id="IPR035965">
    <property type="entry name" value="PAS-like_dom_sf"/>
</dbReference>
<dbReference type="SMART" id="SM00267">
    <property type="entry name" value="GGDEF"/>
    <property type="match status" value="1"/>
</dbReference>
<reference evidence="4 5" key="1">
    <citation type="submission" date="2018-01" db="EMBL/GenBank/DDBJ databases">
        <title>Novel co-symbiosis in the lucinid bivalve Phacoides pectinatus.</title>
        <authorList>
            <person name="Lim S.J."/>
            <person name="Davis B.G."/>
            <person name="Gill D.E."/>
            <person name="Engel A.S."/>
            <person name="Anderson L.C."/>
            <person name="Campbell B.J."/>
        </authorList>
    </citation>
    <scope>NUCLEOTIDE SEQUENCE [LARGE SCALE GENOMIC DNA]</scope>
    <source>
        <strain evidence="4">N3_P5</strain>
    </source>
</reference>
<evidence type="ECO:0000256" key="1">
    <source>
        <dbReference type="ARBA" id="ARBA00012528"/>
    </source>
</evidence>
<gene>
    <name evidence="4" type="ORF">C3L24_01310</name>
</gene>
<dbReference type="GO" id="GO:0043709">
    <property type="term" value="P:cell adhesion involved in single-species biofilm formation"/>
    <property type="evidence" value="ECO:0007669"/>
    <property type="project" value="TreeGrafter"/>
</dbReference>
<dbReference type="AlphaFoldDB" id="A0A657PWT4"/>
<dbReference type="Gene3D" id="3.30.70.270">
    <property type="match status" value="1"/>
</dbReference>
<dbReference type="GO" id="GO:0005886">
    <property type="term" value="C:plasma membrane"/>
    <property type="evidence" value="ECO:0007669"/>
    <property type="project" value="TreeGrafter"/>
</dbReference>
<sequence length="272" mass="30448">MDNKITPDPYQFLEQCPCGSLALDPSGTIFWVSATLLKLLDAAAEDLVGQPLERLPLKRPIDPTQEAGAVQNLCQPQAWLQWTLGETGDATTLLFFTDITEALELAQENERLSREVQALTITDALTGLANPRAIGHALGSQVTRTRRYHNPLSVVMIALEHQPPLPGPLPDDLVLATSRFLRNRLRWADVVGRWDHDLFIILLPETGEADSSTLMRSIEEGFLHLNLCDGEGNRGYRLRFGITMWRKGDDPRRLLLRAQGNLLRDEPRQQSA</sequence>
<accession>A0A657PWT4</accession>
<feature type="domain" description="GGDEF" evidence="3">
    <location>
        <begin position="150"/>
        <end position="272"/>
    </location>
</feature>
<dbReference type="GO" id="GO:0052621">
    <property type="term" value="F:diguanylate cyclase activity"/>
    <property type="evidence" value="ECO:0007669"/>
    <property type="project" value="UniProtKB-EC"/>
</dbReference>
<name>A0A657PWT4_9GAMM</name>
<dbReference type="PROSITE" id="PS50887">
    <property type="entry name" value="GGDEF"/>
    <property type="match status" value="1"/>
</dbReference>
<dbReference type="PANTHER" id="PTHR45138:SF9">
    <property type="entry name" value="DIGUANYLATE CYCLASE DGCM-RELATED"/>
    <property type="match status" value="1"/>
</dbReference>
<evidence type="ECO:0000313" key="5">
    <source>
        <dbReference type="Proteomes" id="UP000250928"/>
    </source>
</evidence>
<dbReference type="EC" id="2.7.7.65" evidence="1"/>
<dbReference type="InterPro" id="IPR050469">
    <property type="entry name" value="Diguanylate_Cyclase"/>
</dbReference>
<dbReference type="InterPro" id="IPR000160">
    <property type="entry name" value="GGDEF_dom"/>
</dbReference>
<evidence type="ECO:0000313" key="4">
    <source>
        <dbReference type="EMBL" id="PUE05353.1"/>
    </source>
</evidence>
<dbReference type="NCBIfam" id="TIGR00254">
    <property type="entry name" value="GGDEF"/>
    <property type="match status" value="1"/>
</dbReference>
<dbReference type="SUPFAM" id="SSF55073">
    <property type="entry name" value="Nucleotide cyclase"/>
    <property type="match status" value="1"/>
</dbReference>
<dbReference type="SUPFAM" id="SSF55785">
    <property type="entry name" value="PYP-like sensor domain (PAS domain)"/>
    <property type="match status" value="1"/>
</dbReference>
<dbReference type="Pfam" id="PF00990">
    <property type="entry name" value="GGDEF"/>
    <property type="match status" value="1"/>
</dbReference>
<evidence type="ECO:0000259" key="3">
    <source>
        <dbReference type="PROSITE" id="PS50887"/>
    </source>
</evidence>